<dbReference type="Pfam" id="PF00001">
    <property type="entry name" value="7tm_1"/>
    <property type="match status" value="1"/>
</dbReference>
<dbReference type="PANTHER" id="PTHR45698:SF1">
    <property type="entry name" value="TRACE AMINE-ASSOCIATED RECEPTOR 13C-LIKE"/>
    <property type="match status" value="1"/>
</dbReference>
<dbReference type="PROSITE" id="PS50262">
    <property type="entry name" value="G_PROTEIN_RECEP_F1_2"/>
    <property type="match status" value="1"/>
</dbReference>
<comment type="subcellular location">
    <subcellularLocation>
        <location evidence="1">Membrane</location>
    </subcellularLocation>
</comment>
<reference evidence="7" key="1">
    <citation type="submission" date="2022-11" db="UniProtKB">
        <authorList>
            <consortium name="EnsemblMetazoa"/>
        </authorList>
    </citation>
    <scope>IDENTIFICATION</scope>
</reference>
<keyword evidence="2 5" id="KW-0812">Transmembrane</keyword>
<feature type="transmembrane region" description="Helical" evidence="5">
    <location>
        <begin position="162"/>
        <end position="187"/>
    </location>
</feature>
<keyword evidence="4 5" id="KW-0472">Membrane</keyword>
<dbReference type="CDD" id="cd00637">
    <property type="entry name" value="7tm_classA_rhodopsin-like"/>
    <property type="match status" value="1"/>
</dbReference>
<protein>
    <recommendedName>
        <fullName evidence="6">G-protein coupled receptors family 1 profile domain-containing protein</fullName>
    </recommendedName>
</protein>
<feature type="domain" description="G-protein coupled receptors family 1 profile" evidence="6">
    <location>
        <begin position="21"/>
        <end position="297"/>
    </location>
</feature>
<dbReference type="GO" id="GO:0016020">
    <property type="term" value="C:membrane"/>
    <property type="evidence" value="ECO:0007669"/>
    <property type="project" value="UniProtKB-SubCell"/>
</dbReference>
<dbReference type="SUPFAM" id="SSF81321">
    <property type="entry name" value="Family A G protein-coupled receptor-like"/>
    <property type="match status" value="1"/>
</dbReference>
<evidence type="ECO:0000256" key="1">
    <source>
        <dbReference type="ARBA" id="ARBA00004370"/>
    </source>
</evidence>
<accession>A0A913ZS57</accession>
<dbReference type="InterPro" id="IPR000276">
    <property type="entry name" value="GPCR_Rhodpsn"/>
</dbReference>
<keyword evidence="8" id="KW-1185">Reference proteome</keyword>
<evidence type="ECO:0000256" key="4">
    <source>
        <dbReference type="ARBA" id="ARBA00023136"/>
    </source>
</evidence>
<dbReference type="OrthoDB" id="10042731at2759"/>
<dbReference type="Gene3D" id="1.20.1070.10">
    <property type="entry name" value="Rhodopsin 7-helix transmembrane proteins"/>
    <property type="match status" value="1"/>
</dbReference>
<evidence type="ECO:0000313" key="7">
    <source>
        <dbReference type="EnsemblMetazoa" id="XP_038054010.1"/>
    </source>
</evidence>
<proteinExistence type="predicted"/>
<evidence type="ECO:0000259" key="6">
    <source>
        <dbReference type="PROSITE" id="PS50262"/>
    </source>
</evidence>
<dbReference type="RefSeq" id="XP_038054010.1">
    <property type="nucleotide sequence ID" value="XM_038198082.1"/>
</dbReference>
<organism evidence="7 8">
    <name type="scientific">Patiria miniata</name>
    <name type="common">Bat star</name>
    <name type="synonym">Asterina miniata</name>
    <dbReference type="NCBI Taxonomy" id="46514"/>
    <lineage>
        <taxon>Eukaryota</taxon>
        <taxon>Metazoa</taxon>
        <taxon>Echinodermata</taxon>
        <taxon>Eleutherozoa</taxon>
        <taxon>Asterozoa</taxon>
        <taxon>Asteroidea</taxon>
        <taxon>Valvatacea</taxon>
        <taxon>Valvatida</taxon>
        <taxon>Asterinidae</taxon>
        <taxon>Patiria</taxon>
    </lineage>
</organism>
<feature type="transmembrane region" description="Helical" evidence="5">
    <location>
        <begin position="12"/>
        <end position="30"/>
    </location>
</feature>
<feature type="transmembrane region" description="Helical" evidence="5">
    <location>
        <begin position="277"/>
        <end position="299"/>
    </location>
</feature>
<name>A0A913ZS57_PATMI</name>
<dbReference type="PRINTS" id="PR00237">
    <property type="entry name" value="GPCRRHODOPSN"/>
</dbReference>
<evidence type="ECO:0000256" key="2">
    <source>
        <dbReference type="ARBA" id="ARBA00022692"/>
    </source>
</evidence>
<sequence length="369" mass="41253">MEKILVLRIYKTIVGIIGILGNGLVCLVIGKVSSMQTRTNAFIFHQAVVDVLGSTMILLQSEVPLPEPLPNSAQGYFICVFWNSNFVLFLLFVISTFNLMSLTMKRYFAIVYPFKYQAAFTAHPRLKVGLIIAGCWVLGVAIKAYVAAIFEFSNGECVARDIPISQVMGILTAVLQYVVPVAVMLFAHIRISMELKRGAARVGPAPAPAPVAAAPAAGTSNSHTAQPAPNMMESLMQARRNTFKTLLIVFITFLVCWTPNQFLFFMFNVGWTVHDKWYYLLSVAMVATNCCVNPVIYAFKYRQFRNGFWEMVGRGKRNPFTSNANLQSTNLSIESLKDSHFLQFKGIVCFSFILFVVNYNTTQIQKKNV</sequence>
<dbReference type="GO" id="GO:0004930">
    <property type="term" value="F:G protein-coupled receptor activity"/>
    <property type="evidence" value="ECO:0007669"/>
    <property type="project" value="InterPro"/>
</dbReference>
<dbReference type="PANTHER" id="PTHR45698">
    <property type="entry name" value="TRACE AMINE-ASSOCIATED RECEPTOR 19N-RELATED"/>
    <property type="match status" value="1"/>
</dbReference>
<feature type="transmembrane region" description="Helical" evidence="5">
    <location>
        <begin position="73"/>
        <end position="97"/>
    </location>
</feature>
<feature type="transmembrane region" description="Helical" evidence="5">
    <location>
        <begin position="128"/>
        <end position="150"/>
    </location>
</feature>
<evidence type="ECO:0000313" key="8">
    <source>
        <dbReference type="Proteomes" id="UP000887568"/>
    </source>
</evidence>
<dbReference type="AlphaFoldDB" id="A0A913ZS57"/>
<evidence type="ECO:0000256" key="5">
    <source>
        <dbReference type="SAM" id="Phobius"/>
    </source>
</evidence>
<feature type="transmembrane region" description="Helical" evidence="5">
    <location>
        <begin position="246"/>
        <end position="271"/>
    </location>
</feature>
<dbReference type="GeneID" id="119726429"/>
<dbReference type="InterPro" id="IPR017452">
    <property type="entry name" value="GPCR_Rhodpsn_7TM"/>
</dbReference>
<keyword evidence="3 5" id="KW-1133">Transmembrane helix</keyword>
<dbReference type="EnsemblMetazoa" id="XM_038198082.1">
    <property type="protein sequence ID" value="XP_038054010.1"/>
    <property type="gene ID" value="LOC119726429"/>
</dbReference>
<dbReference type="Proteomes" id="UP000887568">
    <property type="component" value="Unplaced"/>
</dbReference>
<evidence type="ECO:0000256" key="3">
    <source>
        <dbReference type="ARBA" id="ARBA00022989"/>
    </source>
</evidence>